<accession>A0A026WPJ3</accession>
<reference evidence="1 2" key="1">
    <citation type="journal article" date="2014" name="Curr. Biol.">
        <title>The genome of the clonal raider ant Cerapachys biroi.</title>
        <authorList>
            <person name="Oxley P.R."/>
            <person name="Ji L."/>
            <person name="Fetter-Pruneda I."/>
            <person name="McKenzie S.K."/>
            <person name="Li C."/>
            <person name="Hu H."/>
            <person name="Zhang G."/>
            <person name="Kronauer D.J."/>
        </authorList>
    </citation>
    <scope>NUCLEOTIDE SEQUENCE [LARGE SCALE GENOMIC DNA]</scope>
</reference>
<feature type="non-terminal residue" evidence="1">
    <location>
        <position position="1"/>
    </location>
</feature>
<keyword evidence="2" id="KW-1185">Reference proteome</keyword>
<dbReference type="Proteomes" id="UP000053097">
    <property type="component" value="Unassembled WGS sequence"/>
</dbReference>
<sequence>SRTAKAVTPNRRHGTYRIRDATSGNKCQRDGLLVLAKPTLNRSRAATVDGDEFNVILVTDEHKNTYTVSS</sequence>
<protein>
    <submittedName>
        <fullName evidence="1">Uncharacterized protein</fullName>
    </submittedName>
</protein>
<organism evidence="1 2">
    <name type="scientific">Ooceraea biroi</name>
    <name type="common">Clonal raider ant</name>
    <name type="synonym">Cerapachys biroi</name>
    <dbReference type="NCBI Taxonomy" id="2015173"/>
    <lineage>
        <taxon>Eukaryota</taxon>
        <taxon>Metazoa</taxon>
        <taxon>Ecdysozoa</taxon>
        <taxon>Arthropoda</taxon>
        <taxon>Hexapoda</taxon>
        <taxon>Insecta</taxon>
        <taxon>Pterygota</taxon>
        <taxon>Neoptera</taxon>
        <taxon>Endopterygota</taxon>
        <taxon>Hymenoptera</taxon>
        <taxon>Apocrita</taxon>
        <taxon>Aculeata</taxon>
        <taxon>Formicoidea</taxon>
        <taxon>Formicidae</taxon>
        <taxon>Dorylinae</taxon>
        <taxon>Ooceraea</taxon>
    </lineage>
</organism>
<proteinExistence type="predicted"/>
<dbReference type="AlphaFoldDB" id="A0A026WPJ3"/>
<evidence type="ECO:0000313" key="1">
    <source>
        <dbReference type="EMBL" id="EZA57945.1"/>
    </source>
</evidence>
<gene>
    <name evidence="1" type="ORF">X777_01960</name>
</gene>
<evidence type="ECO:0000313" key="2">
    <source>
        <dbReference type="Proteomes" id="UP000053097"/>
    </source>
</evidence>
<name>A0A026WPJ3_OOCBI</name>
<dbReference type="EMBL" id="KK107138">
    <property type="protein sequence ID" value="EZA57945.1"/>
    <property type="molecule type" value="Genomic_DNA"/>
</dbReference>